<evidence type="ECO:0000256" key="4">
    <source>
        <dbReference type="ARBA" id="ARBA00023128"/>
    </source>
</evidence>
<protein>
    <submittedName>
        <fullName evidence="5">HBL301Cp</fullName>
    </submittedName>
</protein>
<dbReference type="GO" id="GO:0005739">
    <property type="term" value="C:mitochondrion"/>
    <property type="evidence" value="ECO:0007669"/>
    <property type="project" value="UniProtKB-SubCell"/>
</dbReference>
<dbReference type="AlphaFoldDB" id="A0A120K0S1"/>
<keyword evidence="4" id="KW-0496">Mitochondrion</keyword>
<dbReference type="PANTHER" id="PTHR13126:SF0">
    <property type="entry name" value="ATP SYNTHASE MITOCHONDRIAL F1 COMPLEX ASSEMBLY FACTOR 1"/>
    <property type="match status" value="1"/>
</dbReference>
<comment type="subcellular location">
    <subcellularLocation>
        <location evidence="1">Mitochondrion</location>
    </subcellularLocation>
</comment>
<dbReference type="RefSeq" id="XP_017985597.1">
    <property type="nucleotide sequence ID" value="XM_018130307.1"/>
</dbReference>
<dbReference type="EMBL" id="CP014242">
    <property type="protein sequence ID" value="AMD18601.1"/>
    <property type="molecule type" value="Genomic_DNA"/>
</dbReference>
<dbReference type="PANTHER" id="PTHR13126">
    <property type="entry name" value="CHAPERONE ATP11"/>
    <property type="match status" value="1"/>
</dbReference>
<evidence type="ECO:0000313" key="6">
    <source>
        <dbReference type="Proteomes" id="UP000243052"/>
    </source>
</evidence>
<proteinExistence type="inferred from homology"/>
<dbReference type="GO" id="GO:0033615">
    <property type="term" value="P:mitochondrial proton-transporting ATP synthase complex assembly"/>
    <property type="evidence" value="ECO:0007669"/>
    <property type="project" value="TreeGrafter"/>
</dbReference>
<dbReference type="InterPro" id="IPR010591">
    <property type="entry name" value="ATP11"/>
</dbReference>
<keyword evidence="3" id="KW-0809">Transit peptide</keyword>
<reference evidence="5 6" key="1">
    <citation type="submission" date="2016-01" db="EMBL/GenBank/DDBJ databases">
        <title>Genome sequence of the yeast Holleya sinecauda.</title>
        <authorList>
            <person name="Dietrich F.S."/>
        </authorList>
    </citation>
    <scope>NUCLEOTIDE SEQUENCE [LARGE SCALE GENOMIC DNA]</scope>
    <source>
        <strain evidence="5 6">ATCC 58844</strain>
    </source>
</reference>
<dbReference type="STRING" id="45286.A0A120K0S1"/>
<evidence type="ECO:0000256" key="2">
    <source>
        <dbReference type="ARBA" id="ARBA00009116"/>
    </source>
</evidence>
<evidence type="ECO:0000256" key="3">
    <source>
        <dbReference type="ARBA" id="ARBA00022946"/>
    </source>
</evidence>
<dbReference type="OrthoDB" id="16535at2759"/>
<gene>
    <name evidence="5" type="ORF">AW171_hschr2109</name>
</gene>
<dbReference type="Pfam" id="PF06644">
    <property type="entry name" value="ATP11"/>
    <property type="match status" value="1"/>
</dbReference>
<sequence length="316" mass="36229">MSSPLRTLPRLIESYPRAVFIANRRVLSLGINRTYSSNTVEERYKAKLLEKAKQKGFQSIEDLKAKLKADIQSKKAEFNKIDPLKELHDYEQRSKMMKNNAKVNSRGPIDPSKPQQPYKTLNSFMDVDKIRSLSKQEVEFLWRARWMNKENTLNAVVPVDVFERMSTYAKANPAFVLPLPTEVKASEEDKTEDQGMEMHYIQWLFVGPNTVHCIMTSLAEFKLHKEFSRPHTTLQFHTELAKEKKVVFMNGQVEKDSNVSLPDAQLLLLNVQRFYGAMGDSSAASKMRLKLLSDFTNGSPDFNVDSLISLAQSMEN</sequence>
<dbReference type="GeneID" id="28721539"/>
<accession>A0A120K0S1</accession>
<comment type="similarity">
    <text evidence="2">Belongs to the ATP11 family.</text>
</comment>
<organism evidence="5 6">
    <name type="scientific">Eremothecium sinecaudum</name>
    <dbReference type="NCBI Taxonomy" id="45286"/>
    <lineage>
        <taxon>Eukaryota</taxon>
        <taxon>Fungi</taxon>
        <taxon>Dikarya</taxon>
        <taxon>Ascomycota</taxon>
        <taxon>Saccharomycotina</taxon>
        <taxon>Saccharomycetes</taxon>
        <taxon>Saccharomycetales</taxon>
        <taxon>Saccharomycetaceae</taxon>
        <taxon>Eremothecium</taxon>
    </lineage>
</organism>
<evidence type="ECO:0000313" key="5">
    <source>
        <dbReference type="EMBL" id="AMD18601.1"/>
    </source>
</evidence>
<name>A0A120K0S1_9SACH</name>
<dbReference type="Proteomes" id="UP000243052">
    <property type="component" value="Chromosome ii"/>
</dbReference>
<keyword evidence="6" id="KW-1185">Reference proteome</keyword>
<evidence type="ECO:0000256" key="1">
    <source>
        <dbReference type="ARBA" id="ARBA00004173"/>
    </source>
</evidence>